<dbReference type="AlphaFoldDB" id="A0A3B0U7G1"/>
<dbReference type="InterPro" id="IPR009061">
    <property type="entry name" value="DNA-bd_dom_put_sf"/>
</dbReference>
<feature type="domain" description="HTH merR-type" evidence="1">
    <location>
        <begin position="10"/>
        <end position="44"/>
    </location>
</feature>
<dbReference type="EMBL" id="UOER01000660">
    <property type="protein sequence ID" value="VAW26951.1"/>
    <property type="molecule type" value="Genomic_DNA"/>
</dbReference>
<dbReference type="Gene3D" id="1.10.1660.10">
    <property type="match status" value="1"/>
</dbReference>
<dbReference type="GO" id="GO:0003677">
    <property type="term" value="F:DNA binding"/>
    <property type="evidence" value="ECO:0007669"/>
    <property type="project" value="InterPro"/>
</dbReference>
<dbReference type="InterPro" id="IPR000551">
    <property type="entry name" value="MerR-type_HTH_dom"/>
</dbReference>
<dbReference type="GO" id="GO:0006355">
    <property type="term" value="P:regulation of DNA-templated transcription"/>
    <property type="evidence" value="ECO:0007669"/>
    <property type="project" value="InterPro"/>
</dbReference>
<accession>A0A3B0U7G1</accession>
<dbReference type="PROSITE" id="PS50937">
    <property type="entry name" value="HTH_MERR_2"/>
    <property type="match status" value="1"/>
</dbReference>
<sequence length="44" mass="5348">MHIDLPEKRYYKIGEVAKAFGLNTSHIRFWEKEFDILKPKKNKK</sequence>
<organism evidence="2">
    <name type="scientific">hydrothermal vent metagenome</name>
    <dbReference type="NCBI Taxonomy" id="652676"/>
    <lineage>
        <taxon>unclassified sequences</taxon>
        <taxon>metagenomes</taxon>
        <taxon>ecological metagenomes</taxon>
    </lineage>
</organism>
<dbReference type="Pfam" id="PF13411">
    <property type="entry name" value="MerR_1"/>
    <property type="match status" value="1"/>
</dbReference>
<evidence type="ECO:0000313" key="2">
    <source>
        <dbReference type="EMBL" id="VAW26951.1"/>
    </source>
</evidence>
<proteinExistence type="predicted"/>
<reference evidence="2" key="1">
    <citation type="submission" date="2018-06" db="EMBL/GenBank/DDBJ databases">
        <authorList>
            <person name="Zhirakovskaya E."/>
        </authorList>
    </citation>
    <scope>NUCLEOTIDE SEQUENCE</scope>
</reference>
<protein>
    <submittedName>
        <fullName evidence="2">Transcriptional regulator, MerR family</fullName>
    </submittedName>
</protein>
<evidence type="ECO:0000259" key="1">
    <source>
        <dbReference type="PROSITE" id="PS50937"/>
    </source>
</evidence>
<gene>
    <name evidence="2" type="ORF">MNBD_BACTEROID04-955</name>
</gene>
<dbReference type="SUPFAM" id="SSF46955">
    <property type="entry name" value="Putative DNA-binding domain"/>
    <property type="match status" value="1"/>
</dbReference>
<feature type="non-terminal residue" evidence="2">
    <location>
        <position position="44"/>
    </location>
</feature>
<name>A0A3B0U7G1_9ZZZZ</name>